<sequence length="259" mass="29000">MRHIPLLLVFVFLLTIVTRPSKAHHPELKIPHIFATGWGITLDADGSGFYNDYARFTLGSDLAQENYLVAPYKRAMRSFKRDRTSCIYPKSIDTLMRTGDWSEGESYIESSAMLRSPMRIFSRDATSIIHSQADLRGKKLAYALGAKVPNSMGDIGVEYVPIADEVDKAKILETGTVDAMIANMPDAYFVFKSLGQELPPHDPNYDPIPVPSIRIVCHDTANNKAFIKEFNHRLEELAASGEMADYLKKLGLSPIVYMP</sequence>
<protein>
    <submittedName>
        <fullName evidence="1">Substrate-binding periplasmic protein</fullName>
    </submittedName>
</protein>
<dbReference type="Proteomes" id="UP001595776">
    <property type="component" value="Unassembled WGS sequence"/>
</dbReference>
<name>A0ABV8UF45_9PROT</name>
<keyword evidence="2" id="KW-1185">Reference proteome</keyword>
<comment type="caution">
    <text evidence="1">The sequence shown here is derived from an EMBL/GenBank/DDBJ whole genome shotgun (WGS) entry which is preliminary data.</text>
</comment>
<evidence type="ECO:0000313" key="2">
    <source>
        <dbReference type="Proteomes" id="UP001595776"/>
    </source>
</evidence>
<reference evidence="2" key="1">
    <citation type="journal article" date="2019" name="Int. J. Syst. Evol. Microbiol.">
        <title>The Global Catalogue of Microorganisms (GCM) 10K type strain sequencing project: providing services to taxonomists for standard genome sequencing and annotation.</title>
        <authorList>
            <consortium name="The Broad Institute Genomics Platform"/>
            <consortium name="The Broad Institute Genome Sequencing Center for Infectious Disease"/>
            <person name="Wu L."/>
            <person name="Ma J."/>
        </authorList>
    </citation>
    <scope>NUCLEOTIDE SEQUENCE [LARGE SCALE GENOMIC DNA]</scope>
    <source>
        <strain evidence="2">CGMCC 1.15304</strain>
    </source>
</reference>
<accession>A0ABV8UF45</accession>
<gene>
    <name evidence="1" type="ORF">ACFO5Q_14660</name>
</gene>
<evidence type="ECO:0000313" key="1">
    <source>
        <dbReference type="EMBL" id="MFC4349093.1"/>
    </source>
</evidence>
<dbReference type="SUPFAM" id="SSF53850">
    <property type="entry name" value="Periplasmic binding protein-like II"/>
    <property type="match status" value="1"/>
</dbReference>
<proteinExistence type="predicted"/>
<dbReference type="EMBL" id="JBHSCR010000014">
    <property type="protein sequence ID" value="MFC4349093.1"/>
    <property type="molecule type" value="Genomic_DNA"/>
</dbReference>
<dbReference type="RefSeq" id="WP_068143908.1">
    <property type="nucleotide sequence ID" value="NZ_JBHSCR010000014.1"/>
</dbReference>
<organism evidence="1 2">
    <name type="scientific">Kordiimonas lipolytica</name>
    <dbReference type="NCBI Taxonomy" id="1662421"/>
    <lineage>
        <taxon>Bacteria</taxon>
        <taxon>Pseudomonadati</taxon>
        <taxon>Pseudomonadota</taxon>
        <taxon>Alphaproteobacteria</taxon>
        <taxon>Kordiimonadales</taxon>
        <taxon>Kordiimonadaceae</taxon>
        <taxon>Kordiimonas</taxon>
    </lineage>
</organism>
<dbReference type="Gene3D" id="3.40.190.10">
    <property type="entry name" value="Periplasmic binding protein-like II"/>
    <property type="match status" value="2"/>
</dbReference>